<dbReference type="Proteomes" id="UP000694380">
    <property type="component" value="Unplaced"/>
</dbReference>
<feature type="region of interest" description="Disordered" evidence="1">
    <location>
        <begin position="243"/>
        <end position="262"/>
    </location>
</feature>
<dbReference type="Ensembl" id="ENSCPBT00000024768.1">
    <property type="protein sequence ID" value="ENSCPBP00000021036.1"/>
    <property type="gene ID" value="ENSCPBG00000015111.1"/>
</dbReference>
<protein>
    <recommendedName>
        <fullName evidence="2">KRAB domain-containing protein</fullName>
    </recommendedName>
</protein>
<evidence type="ECO:0000313" key="4">
    <source>
        <dbReference type="Proteomes" id="UP000694380"/>
    </source>
</evidence>
<dbReference type="InterPro" id="IPR001909">
    <property type="entry name" value="KRAB"/>
</dbReference>
<proteinExistence type="predicted"/>
<reference evidence="3" key="1">
    <citation type="submission" date="2025-08" db="UniProtKB">
        <authorList>
            <consortium name="Ensembl"/>
        </authorList>
    </citation>
    <scope>IDENTIFICATION</scope>
</reference>
<organism evidence="3 4">
    <name type="scientific">Chrysemys picta bellii</name>
    <name type="common">Western painted turtle</name>
    <name type="synonym">Emys bellii</name>
    <dbReference type="NCBI Taxonomy" id="8478"/>
    <lineage>
        <taxon>Eukaryota</taxon>
        <taxon>Metazoa</taxon>
        <taxon>Chordata</taxon>
        <taxon>Craniata</taxon>
        <taxon>Vertebrata</taxon>
        <taxon>Euteleostomi</taxon>
        <taxon>Archelosauria</taxon>
        <taxon>Testudinata</taxon>
        <taxon>Testudines</taxon>
        <taxon>Cryptodira</taxon>
        <taxon>Durocryptodira</taxon>
        <taxon>Testudinoidea</taxon>
        <taxon>Emydidae</taxon>
        <taxon>Chrysemys</taxon>
    </lineage>
</organism>
<dbReference type="CDD" id="cd07765">
    <property type="entry name" value="KRAB_A-box"/>
    <property type="match status" value="1"/>
</dbReference>
<reference evidence="3" key="2">
    <citation type="submission" date="2025-09" db="UniProtKB">
        <authorList>
            <consortium name="Ensembl"/>
        </authorList>
    </citation>
    <scope>IDENTIFICATION</scope>
</reference>
<feature type="domain" description="KRAB" evidence="2">
    <location>
        <begin position="149"/>
        <end position="220"/>
    </location>
</feature>
<dbReference type="GeneTree" id="ENSGT00940000162942"/>
<dbReference type="PROSITE" id="PS50805">
    <property type="entry name" value="KRAB"/>
    <property type="match status" value="1"/>
</dbReference>
<dbReference type="SUPFAM" id="SSF109640">
    <property type="entry name" value="KRAB domain (Kruppel-associated box)"/>
    <property type="match status" value="1"/>
</dbReference>
<dbReference type="GO" id="GO:0006355">
    <property type="term" value="P:regulation of DNA-templated transcription"/>
    <property type="evidence" value="ECO:0007669"/>
    <property type="project" value="InterPro"/>
</dbReference>
<evidence type="ECO:0000259" key="2">
    <source>
        <dbReference type="PROSITE" id="PS50805"/>
    </source>
</evidence>
<feature type="compositionally biased region" description="Basic and acidic residues" evidence="1">
    <location>
        <begin position="252"/>
        <end position="262"/>
    </location>
</feature>
<name>A0A8C3HP61_CHRPI</name>
<accession>A0A8C3HP61</accession>
<keyword evidence="4" id="KW-1185">Reference proteome</keyword>
<sequence length="262" mass="29804">MLSGSVFTCYPCKQVLELDLEQQGVVPLQPLSVPQQTVRETQLGTAAIPLAVMTSVQAVERKVEAHLTRWLNLEGRTGMTEKKLIDCEKTMVEFGNQLESKWAVLETLIQENNLLQRRLENMENLLKNRNFWILRLPPGTKGQVPQVPVTFDDVSVYFNEQEWGSLDEWQKELYKNVMKGNYETLISLDYAISKPDILARIEQGEEPCVRDQQDSERVEIPVEPCTGECCCFTLDGLQAGHKGGRAHVQRRRGPDLPTVEHP</sequence>
<dbReference type="PANTHER" id="PTHR23232">
    <property type="entry name" value="KRAB DOMAIN C2H2 ZINC FINGER"/>
    <property type="match status" value="1"/>
</dbReference>
<dbReference type="Pfam" id="PF01352">
    <property type="entry name" value="KRAB"/>
    <property type="match status" value="1"/>
</dbReference>
<evidence type="ECO:0000256" key="1">
    <source>
        <dbReference type="SAM" id="MobiDB-lite"/>
    </source>
</evidence>
<dbReference type="SMART" id="SM00349">
    <property type="entry name" value="KRAB"/>
    <property type="match status" value="1"/>
</dbReference>
<dbReference type="Gene3D" id="6.10.140.140">
    <property type="match status" value="1"/>
</dbReference>
<evidence type="ECO:0000313" key="3">
    <source>
        <dbReference type="Ensembl" id="ENSCPBP00000021036.1"/>
    </source>
</evidence>
<dbReference type="InterPro" id="IPR036051">
    <property type="entry name" value="KRAB_dom_sf"/>
</dbReference>
<dbReference type="InterPro" id="IPR050169">
    <property type="entry name" value="Krueppel_C2H2_ZnF"/>
</dbReference>
<dbReference type="PANTHER" id="PTHR23232:SF118">
    <property type="entry name" value="ZINC FINGER PROTEIN 746"/>
    <property type="match status" value="1"/>
</dbReference>
<dbReference type="AlphaFoldDB" id="A0A8C3HP61"/>